<evidence type="ECO:0000256" key="6">
    <source>
        <dbReference type="ARBA" id="ARBA00023125"/>
    </source>
</evidence>
<gene>
    <name evidence="11" type="ORF">BE21_07940</name>
</gene>
<keyword evidence="2" id="KW-0547">Nucleotide-binding</keyword>
<dbReference type="GO" id="GO:0005524">
    <property type="term" value="F:ATP binding"/>
    <property type="evidence" value="ECO:0007669"/>
    <property type="project" value="UniProtKB-KW"/>
</dbReference>
<organism evidence="11 12">
    <name type="scientific">Sorangium cellulosum</name>
    <name type="common">Polyangium cellulosum</name>
    <dbReference type="NCBI Taxonomy" id="56"/>
    <lineage>
        <taxon>Bacteria</taxon>
        <taxon>Pseudomonadati</taxon>
        <taxon>Myxococcota</taxon>
        <taxon>Polyangia</taxon>
        <taxon>Polyangiales</taxon>
        <taxon>Polyangiaceae</taxon>
        <taxon>Sorangium</taxon>
    </lineage>
</organism>
<sequence length="464" mass="50626">MNAEKRQGARVLVVDDEASARSGLEKLLRQEGYAVDAAADGAAALEVAAERPPDVVVTDLKMPRMDGVTLLGKLREQDPALPVIVVTAFGDVSSAVQAMRAGAEDYLTKPVDFDALLVSLERALERSALRAEAENLRRQLREREGEGVEGLIGASPAMQRVYRMARQVAGARATVLITGESGTGKGELARAIHAKGPRVKAPFVTLHCAALAESLLESELFGHERGAFTGADKRRIGRFEQAHGGTLFLDEVGEIAPSTQVKLLRVLQERTFERVGGNDTVSVDVRLIAATNRDLAAAVQEGRFREDLYYRLNVVHIDMPPLRVRDTDVLLLANHFLRRFAAENHRKIEGFSDAARAKLVAHRWPGNVRELENAIERAVVLCDETRIDAEHLPIDAAPVAKGALRIPGATMAEIERYAILSTLEATNGSTTRAAELLDISIRTIQYRLHEYGMTAKSKKAQAAD</sequence>
<accession>A0A150U3B4</accession>
<dbReference type="SMART" id="SM00382">
    <property type="entry name" value="AAA"/>
    <property type="match status" value="1"/>
</dbReference>
<dbReference type="PROSITE" id="PS50045">
    <property type="entry name" value="SIGMA54_INTERACT_4"/>
    <property type="match status" value="1"/>
</dbReference>
<feature type="modified residue" description="4-aspartylphosphate" evidence="8">
    <location>
        <position position="59"/>
    </location>
</feature>
<keyword evidence="3" id="KW-0067">ATP-binding</keyword>
<dbReference type="GO" id="GO:0043565">
    <property type="term" value="F:sequence-specific DNA binding"/>
    <property type="evidence" value="ECO:0007669"/>
    <property type="project" value="InterPro"/>
</dbReference>
<dbReference type="InterPro" id="IPR058031">
    <property type="entry name" value="AAA_lid_NorR"/>
</dbReference>
<evidence type="ECO:0000313" key="12">
    <source>
        <dbReference type="Proteomes" id="UP000075502"/>
    </source>
</evidence>
<comment type="caution">
    <text evidence="11">The sequence shown here is derived from an EMBL/GenBank/DDBJ whole genome shotgun (WGS) entry which is preliminary data.</text>
</comment>
<dbReference type="FunFam" id="3.40.50.300:FF:000006">
    <property type="entry name" value="DNA-binding transcriptional regulator NtrC"/>
    <property type="match status" value="1"/>
</dbReference>
<dbReference type="Gene3D" id="1.10.10.60">
    <property type="entry name" value="Homeodomain-like"/>
    <property type="match status" value="1"/>
</dbReference>
<keyword evidence="1 8" id="KW-0597">Phosphoprotein</keyword>
<dbReference type="InterPro" id="IPR025662">
    <property type="entry name" value="Sigma_54_int_dom_ATP-bd_1"/>
</dbReference>
<evidence type="ECO:0000256" key="3">
    <source>
        <dbReference type="ARBA" id="ARBA00022840"/>
    </source>
</evidence>
<evidence type="ECO:0000256" key="8">
    <source>
        <dbReference type="PROSITE-ProRule" id="PRU00169"/>
    </source>
</evidence>
<dbReference type="Gene3D" id="3.40.50.2300">
    <property type="match status" value="1"/>
</dbReference>
<evidence type="ECO:0000259" key="9">
    <source>
        <dbReference type="PROSITE" id="PS50045"/>
    </source>
</evidence>
<dbReference type="FunFam" id="3.40.50.2300:FF:000018">
    <property type="entry name" value="DNA-binding transcriptional regulator NtrC"/>
    <property type="match status" value="1"/>
</dbReference>
<name>A0A150U3B4_SORCE</name>
<reference evidence="11 12" key="1">
    <citation type="submission" date="2014-02" db="EMBL/GenBank/DDBJ databases">
        <title>The small core and large imbalanced accessory genome model reveals a collaborative survival strategy of Sorangium cellulosum strains in nature.</title>
        <authorList>
            <person name="Han K."/>
            <person name="Peng R."/>
            <person name="Blom J."/>
            <person name="Li Y.-Z."/>
        </authorList>
    </citation>
    <scope>NUCLEOTIDE SEQUENCE [LARGE SCALE GENOMIC DNA]</scope>
    <source>
        <strain evidence="11 12">So0007-03</strain>
    </source>
</reference>
<dbReference type="PRINTS" id="PR01590">
    <property type="entry name" value="HTHFIS"/>
</dbReference>
<dbReference type="GO" id="GO:0006355">
    <property type="term" value="P:regulation of DNA-templated transcription"/>
    <property type="evidence" value="ECO:0007669"/>
    <property type="project" value="InterPro"/>
</dbReference>
<dbReference type="PROSITE" id="PS00688">
    <property type="entry name" value="SIGMA54_INTERACT_3"/>
    <property type="match status" value="1"/>
</dbReference>
<feature type="domain" description="Response regulatory" evidence="10">
    <location>
        <begin position="10"/>
        <end position="124"/>
    </location>
</feature>
<dbReference type="PROSITE" id="PS00676">
    <property type="entry name" value="SIGMA54_INTERACT_2"/>
    <property type="match status" value="1"/>
</dbReference>
<dbReference type="SUPFAM" id="SSF46689">
    <property type="entry name" value="Homeodomain-like"/>
    <property type="match status" value="1"/>
</dbReference>
<dbReference type="InterPro" id="IPR027417">
    <property type="entry name" value="P-loop_NTPase"/>
</dbReference>
<dbReference type="Pfam" id="PF02954">
    <property type="entry name" value="HTH_8"/>
    <property type="match status" value="1"/>
</dbReference>
<dbReference type="InterPro" id="IPR025943">
    <property type="entry name" value="Sigma_54_int_dom_ATP-bd_2"/>
</dbReference>
<dbReference type="Proteomes" id="UP000075502">
    <property type="component" value="Unassembled WGS sequence"/>
</dbReference>
<protein>
    <submittedName>
        <fullName evidence="11">Transcriptional regulator</fullName>
    </submittedName>
</protein>
<dbReference type="Pfam" id="PF25601">
    <property type="entry name" value="AAA_lid_14"/>
    <property type="match status" value="1"/>
</dbReference>
<dbReference type="SUPFAM" id="SSF52540">
    <property type="entry name" value="P-loop containing nucleoside triphosphate hydrolases"/>
    <property type="match status" value="1"/>
</dbReference>
<dbReference type="Pfam" id="PF00072">
    <property type="entry name" value="Response_reg"/>
    <property type="match status" value="1"/>
</dbReference>
<dbReference type="InterPro" id="IPR003593">
    <property type="entry name" value="AAA+_ATPase"/>
</dbReference>
<dbReference type="InterPro" id="IPR002197">
    <property type="entry name" value="HTH_Fis"/>
</dbReference>
<evidence type="ECO:0000256" key="2">
    <source>
        <dbReference type="ARBA" id="ARBA00022741"/>
    </source>
</evidence>
<dbReference type="InterPro" id="IPR011006">
    <property type="entry name" value="CheY-like_superfamily"/>
</dbReference>
<dbReference type="SMART" id="SM00448">
    <property type="entry name" value="REC"/>
    <property type="match status" value="1"/>
</dbReference>
<keyword evidence="6" id="KW-0238">DNA-binding</keyword>
<dbReference type="InterPro" id="IPR002078">
    <property type="entry name" value="Sigma_54_int"/>
</dbReference>
<dbReference type="PROSITE" id="PS50110">
    <property type="entry name" value="RESPONSE_REGULATORY"/>
    <property type="match status" value="1"/>
</dbReference>
<keyword evidence="5" id="KW-0805">Transcription regulation</keyword>
<dbReference type="CDD" id="cd00009">
    <property type="entry name" value="AAA"/>
    <property type="match status" value="1"/>
</dbReference>
<proteinExistence type="predicted"/>
<dbReference type="PROSITE" id="PS00675">
    <property type="entry name" value="SIGMA54_INTERACT_1"/>
    <property type="match status" value="1"/>
</dbReference>
<dbReference type="InterPro" id="IPR025944">
    <property type="entry name" value="Sigma_54_int_dom_CS"/>
</dbReference>
<keyword evidence="4" id="KW-0902">Two-component regulatory system</keyword>
<dbReference type="SUPFAM" id="SSF52172">
    <property type="entry name" value="CheY-like"/>
    <property type="match status" value="1"/>
</dbReference>
<dbReference type="InterPro" id="IPR009057">
    <property type="entry name" value="Homeodomain-like_sf"/>
</dbReference>
<keyword evidence="7" id="KW-0804">Transcription</keyword>
<dbReference type="Gene3D" id="3.40.50.300">
    <property type="entry name" value="P-loop containing nucleotide triphosphate hydrolases"/>
    <property type="match status" value="1"/>
</dbReference>
<evidence type="ECO:0000313" key="11">
    <source>
        <dbReference type="EMBL" id="KYG11314.1"/>
    </source>
</evidence>
<dbReference type="Pfam" id="PF00158">
    <property type="entry name" value="Sigma54_activat"/>
    <property type="match status" value="1"/>
</dbReference>
<dbReference type="GO" id="GO:0000160">
    <property type="term" value="P:phosphorelay signal transduction system"/>
    <property type="evidence" value="ECO:0007669"/>
    <property type="project" value="UniProtKB-KW"/>
</dbReference>
<feature type="domain" description="Sigma-54 factor interaction" evidence="9">
    <location>
        <begin position="151"/>
        <end position="380"/>
    </location>
</feature>
<dbReference type="InterPro" id="IPR001789">
    <property type="entry name" value="Sig_transdc_resp-reg_receiver"/>
</dbReference>
<evidence type="ECO:0000256" key="5">
    <source>
        <dbReference type="ARBA" id="ARBA00023015"/>
    </source>
</evidence>
<dbReference type="EMBL" id="JEME01000059">
    <property type="protein sequence ID" value="KYG11314.1"/>
    <property type="molecule type" value="Genomic_DNA"/>
</dbReference>
<evidence type="ECO:0000256" key="4">
    <source>
        <dbReference type="ARBA" id="ARBA00023012"/>
    </source>
</evidence>
<evidence type="ECO:0000256" key="1">
    <source>
        <dbReference type="ARBA" id="ARBA00022553"/>
    </source>
</evidence>
<dbReference type="Gene3D" id="1.10.8.60">
    <property type="match status" value="1"/>
</dbReference>
<evidence type="ECO:0000259" key="10">
    <source>
        <dbReference type="PROSITE" id="PS50110"/>
    </source>
</evidence>
<evidence type="ECO:0000256" key="7">
    <source>
        <dbReference type="ARBA" id="ARBA00023163"/>
    </source>
</evidence>
<dbReference type="PANTHER" id="PTHR32071">
    <property type="entry name" value="TRANSCRIPTIONAL REGULATORY PROTEIN"/>
    <property type="match status" value="1"/>
</dbReference>
<dbReference type="AlphaFoldDB" id="A0A150U3B4"/>